<dbReference type="InterPro" id="IPR024584">
    <property type="entry name" value="Tuberin_N"/>
</dbReference>
<reference evidence="2" key="1">
    <citation type="submission" date="2020-10" db="EMBL/GenBank/DDBJ databases">
        <authorList>
            <person name="Muller C M."/>
        </authorList>
    </citation>
    <scope>NUCLEOTIDE SEQUENCE</scope>
    <source>
        <strain evidence="2">THUN-12</strain>
    </source>
</reference>
<dbReference type="Proteomes" id="UP000683417">
    <property type="component" value="Unassembled WGS sequence"/>
</dbReference>
<dbReference type="Pfam" id="PF03542">
    <property type="entry name" value="Tuberin"/>
    <property type="match status" value="1"/>
</dbReference>
<dbReference type="InterPro" id="IPR000331">
    <property type="entry name" value="Rap/Ran_GAP_dom"/>
</dbReference>
<dbReference type="Pfam" id="PF02145">
    <property type="entry name" value="Rap_GAP"/>
    <property type="match status" value="1"/>
</dbReference>
<evidence type="ECO:0000313" key="2">
    <source>
        <dbReference type="EMBL" id="CAD6502140.1"/>
    </source>
</evidence>
<name>A0A9W4D6C0_BLUGR</name>
<dbReference type="GO" id="GO:0005634">
    <property type="term" value="C:nucleus"/>
    <property type="evidence" value="ECO:0007669"/>
    <property type="project" value="InterPro"/>
</dbReference>
<dbReference type="PROSITE" id="PS50085">
    <property type="entry name" value="RAPGAP"/>
    <property type="match status" value="1"/>
</dbReference>
<gene>
    <name evidence="2" type="ORF">BGTH12_LOCUS3498</name>
</gene>
<dbReference type="InterPro" id="IPR027107">
    <property type="entry name" value="Tuberin/Ral-act_asu"/>
</dbReference>
<dbReference type="GO" id="GO:0005096">
    <property type="term" value="F:GTPase activator activity"/>
    <property type="evidence" value="ECO:0007669"/>
    <property type="project" value="InterPro"/>
</dbReference>
<dbReference type="PANTHER" id="PTHR10063">
    <property type="entry name" value="TUBERIN"/>
    <property type="match status" value="1"/>
</dbReference>
<sequence length="1562" mass="176844">MSQPVKDAVPESKPMSSFVNVFKSLTGIRATKTTNLQLQSSGSQQTQKSSSPFHKIHKELYNFESLIEQLGNENSLSARTTAATYLCTAVQQYPGNRVSRIFNRAKDLINPSNPNYTRAAGYKLLTACVENIALTGPERLAYFRTFTAPAEPEDFHLQVSAVIELAKHGRDLAGFHYEIFPLLTLWLRRTWNFTWTRRKQRREVSSLNGEPDFMLLLVFIVDVIKFNFNISSEDSISDLIDVVLNICVCTSSSDELRLCIHVINAIVTYGDIPASKLADCVKVLCSTHCLVIEMQQDAWKSISNICISHNGEKTVAIAFEILRDPYQGSKLKYREVRGALSVLEKLFLKNGENGYPLVPFTVLVNSLSKVTILDQITVKNDVLRLILSILGNDGQELLENVGAEDWTLMFEVIIKCTNVVLENDTDEFSGKSGQTDKLNEGESKAEITPVHIAENLRKLVSRIQNLLTHNSDHEFFQRIACVKFLVTMHRYLPEACAKLVIDTYTEYRYCHPSDPDWKENTFTIFKSFYSRNKPSKIRLHTLKAVTSVYEVVEDVNGFNDREITQAFVELILQDIAYEKDISILQEVLVFSVTVADATCHIEIFDLIISKFREGIVSEQISSKSEPTPLKYEIPKSTNLQPNSLHTPSGLIANSLVDIFMLSMDKSKIKSNRIFNELLWVVEGDSNEIDARISALKMLFRLRADWAKRIFLISHTESEGLAAVLNRTSGSLSRKKILVSTQQKRLSQADDLILGQTITSYQPVQDFKQTTQTSLKSGHQPQITQYVWIEPEVRPLPQHAFGKSSSVLASALDNELEDMNKGPIMALDIALYLKTIINVLKSSCDWEIYSYIIVHLPSQLTNQALFKAAIPQIRSLRELLCEHIKNNSIQEPPTLLGLRKSDVMICFYQMLNVVMSYHRHFSKNDGDEIVRTFLQGVGERTSKCCMHALSICCHELPRSTRKVIVTVLTKMSQIITQSHVAIHILEFLACLARLPKLYVNFREEEFRIVFAICFRYLQCVRDQKDKDAAARNNTYSKTAAVTDNSRTLPDTSFMESNFYLNTSEDLPQYVYALAHHVIIFWFLSLKLADRAGQVSWITKNLVSVDTHGKENIDEQAQVTIDFMQRVAFADVEESGPDPSFKEDMFGEIKKKRWIIGNSLVTIEQATRGDWAQITKRQPSGTSSYIIQENFSRPPSHQSQTLNDDSKNTLSADENFKLPSHLILQLFASVPSSGEYLRPIPLPDCKAMDRAISNFNRTFTVDGHKVGVIYVGENQKNEVDILSNIHGSSDYIRFLSGLGTLTKLRGANFNTQGLDRQTDADGEYTFCWRDRVTEIIFHVTTQMPTNLNTDPQCSNKKRHIGNDFVNIIFNNSGLPFDFNTFPSEFNYVNIVITPESRATFVARRLPTSVEDAFFKVQVKSKPGFPEISPAAETKIMSLSTLPDFIRLLALNASVFCLVWANRAGGEHFSSWRNRLREIKKIREQYGQKQSELSPPGTSHCLVADSKNTRDNQTNLRRSSVVNFLTQASETVSQRSQGPSIIDSENELSVSQESLVETLDFSKWT</sequence>
<dbReference type="PANTHER" id="PTHR10063:SF0">
    <property type="entry name" value="TUBERIN"/>
    <property type="match status" value="1"/>
</dbReference>
<comment type="caution">
    <text evidence="2">The sequence shown here is derived from an EMBL/GenBank/DDBJ whole genome shotgun (WGS) entry which is preliminary data.</text>
</comment>
<protein>
    <submittedName>
        <fullName evidence="2">BgTH12-02381</fullName>
    </submittedName>
</protein>
<feature type="domain" description="Rap-GAP" evidence="1">
    <location>
        <begin position="1250"/>
        <end position="1483"/>
    </location>
</feature>
<evidence type="ECO:0000259" key="1">
    <source>
        <dbReference type="PROSITE" id="PS50085"/>
    </source>
</evidence>
<dbReference type="GO" id="GO:0051056">
    <property type="term" value="P:regulation of small GTPase mediated signal transduction"/>
    <property type="evidence" value="ECO:0007669"/>
    <property type="project" value="InterPro"/>
</dbReference>
<proteinExistence type="predicted"/>
<dbReference type="Pfam" id="PF11864">
    <property type="entry name" value="DUF3384"/>
    <property type="match status" value="1"/>
</dbReference>
<accession>A0A9W4D6C0</accession>
<dbReference type="GO" id="GO:0033596">
    <property type="term" value="C:TSC1-TSC2 complex"/>
    <property type="evidence" value="ECO:0007669"/>
    <property type="project" value="TreeGrafter"/>
</dbReference>
<organism evidence="2 3">
    <name type="scientific">Blumeria graminis f. sp. triticale</name>
    <dbReference type="NCBI Taxonomy" id="1689686"/>
    <lineage>
        <taxon>Eukaryota</taxon>
        <taxon>Fungi</taxon>
        <taxon>Dikarya</taxon>
        <taxon>Ascomycota</taxon>
        <taxon>Pezizomycotina</taxon>
        <taxon>Leotiomycetes</taxon>
        <taxon>Erysiphales</taxon>
        <taxon>Erysiphaceae</taxon>
        <taxon>Blumeria</taxon>
    </lineage>
</organism>
<dbReference type="FunFam" id="3.40.50.11210:FF:000007">
    <property type="entry name" value="Tuberous sclerosis 2"/>
    <property type="match status" value="1"/>
</dbReference>
<dbReference type="InterPro" id="IPR018515">
    <property type="entry name" value="Tuberin-type_domain"/>
</dbReference>
<dbReference type="GO" id="GO:0032007">
    <property type="term" value="P:negative regulation of TOR signaling"/>
    <property type="evidence" value="ECO:0007669"/>
    <property type="project" value="TreeGrafter"/>
</dbReference>
<evidence type="ECO:0000313" key="3">
    <source>
        <dbReference type="Proteomes" id="UP000683417"/>
    </source>
</evidence>
<dbReference type="EMBL" id="CAJHIT010000005">
    <property type="protein sequence ID" value="CAD6502140.1"/>
    <property type="molecule type" value="Genomic_DNA"/>
</dbReference>